<name>R7QSX3_CHOCR</name>
<feature type="compositionally biased region" description="Basic residues" evidence="1">
    <location>
        <begin position="14"/>
        <end position="32"/>
    </location>
</feature>
<evidence type="ECO:0000256" key="1">
    <source>
        <dbReference type="SAM" id="MobiDB-lite"/>
    </source>
</evidence>
<proteinExistence type="predicted"/>
<dbReference type="GeneID" id="17318845"/>
<dbReference type="Proteomes" id="UP000012073">
    <property type="component" value="Unassembled WGS sequence"/>
</dbReference>
<evidence type="ECO:0000313" key="2">
    <source>
        <dbReference type="EMBL" id="CDF40833.1"/>
    </source>
</evidence>
<gene>
    <name evidence="2" type="ORF">CHC_T00000877001</name>
</gene>
<organism evidence="2 3">
    <name type="scientific">Chondrus crispus</name>
    <name type="common">Carrageen Irish moss</name>
    <name type="synonym">Polymorpha crispa</name>
    <dbReference type="NCBI Taxonomy" id="2769"/>
    <lineage>
        <taxon>Eukaryota</taxon>
        <taxon>Rhodophyta</taxon>
        <taxon>Florideophyceae</taxon>
        <taxon>Rhodymeniophycidae</taxon>
        <taxon>Gigartinales</taxon>
        <taxon>Gigartinaceae</taxon>
        <taxon>Chondrus</taxon>
    </lineage>
</organism>
<protein>
    <submittedName>
        <fullName evidence="2">Uncharacterized protein</fullName>
    </submittedName>
</protein>
<keyword evidence="3" id="KW-1185">Reference proteome</keyword>
<dbReference type="KEGG" id="ccp:CHC_T00000877001"/>
<dbReference type="Gramene" id="CDF40833">
    <property type="protein sequence ID" value="CDF40833"/>
    <property type="gene ID" value="CHC_T00000877001"/>
</dbReference>
<dbReference type="RefSeq" id="XP_005711127.1">
    <property type="nucleotide sequence ID" value="XM_005711070.1"/>
</dbReference>
<sequence length="205" mass="23497">MAAVVEPVVGCPHFHQHPKPKHPRPHGKRQGHPRPGSCFRRPHVLGHPEQQRVSIRPSRNSKGHHRLTHGPHVLVVSAVAEPTQRRHPSLFQSPPRPYPDSHQCWSTFGPRPIAWGARLSPRWYYYCRSRQAAVPRPHRADGTRTRPTICSATTWRKLLTSMNKRNPHDIFSTTILYLSSGLYIEVAHPPACRHSLYYLPTYLPC</sequence>
<evidence type="ECO:0000313" key="3">
    <source>
        <dbReference type="Proteomes" id="UP000012073"/>
    </source>
</evidence>
<reference evidence="3" key="1">
    <citation type="journal article" date="2013" name="Proc. Natl. Acad. Sci. U.S.A.">
        <title>Genome structure and metabolic features in the red seaweed Chondrus crispus shed light on evolution of the Archaeplastida.</title>
        <authorList>
            <person name="Collen J."/>
            <person name="Porcel B."/>
            <person name="Carre W."/>
            <person name="Ball S.G."/>
            <person name="Chaparro C."/>
            <person name="Tonon T."/>
            <person name="Barbeyron T."/>
            <person name="Michel G."/>
            <person name="Noel B."/>
            <person name="Valentin K."/>
            <person name="Elias M."/>
            <person name="Artiguenave F."/>
            <person name="Arun A."/>
            <person name="Aury J.M."/>
            <person name="Barbosa-Neto J.F."/>
            <person name="Bothwell J.H."/>
            <person name="Bouget F.Y."/>
            <person name="Brillet L."/>
            <person name="Cabello-Hurtado F."/>
            <person name="Capella-Gutierrez S."/>
            <person name="Charrier B."/>
            <person name="Cladiere L."/>
            <person name="Cock J.M."/>
            <person name="Coelho S.M."/>
            <person name="Colleoni C."/>
            <person name="Czjzek M."/>
            <person name="Da Silva C."/>
            <person name="Delage L."/>
            <person name="Denoeud F."/>
            <person name="Deschamps P."/>
            <person name="Dittami S.M."/>
            <person name="Gabaldon T."/>
            <person name="Gachon C.M."/>
            <person name="Groisillier A."/>
            <person name="Herve C."/>
            <person name="Jabbari K."/>
            <person name="Katinka M."/>
            <person name="Kloareg B."/>
            <person name="Kowalczyk N."/>
            <person name="Labadie K."/>
            <person name="Leblanc C."/>
            <person name="Lopez P.J."/>
            <person name="McLachlan D.H."/>
            <person name="Meslet-Cladiere L."/>
            <person name="Moustafa A."/>
            <person name="Nehr Z."/>
            <person name="Nyvall Collen P."/>
            <person name="Panaud O."/>
            <person name="Partensky F."/>
            <person name="Poulain J."/>
            <person name="Rensing S.A."/>
            <person name="Rousvoal S."/>
            <person name="Samson G."/>
            <person name="Symeonidi A."/>
            <person name="Weissenbach J."/>
            <person name="Zambounis A."/>
            <person name="Wincker P."/>
            <person name="Boyen C."/>
        </authorList>
    </citation>
    <scope>NUCLEOTIDE SEQUENCE [LARGE SCALE GENOMIC DNA]</scope>
    <source>
        <strain evidence="3">cv. Stackhouse</strain>
    </source>
</reference>
<feature type="region of interest" description="Disordered" evidence="1">
    <location>
        <begin position="1"/>
        <end position="67"/>
    </location>
</feature>
<accession>R7QSX3</accession>
<dbReference type="EMBL" id="HG002259">
    <property type="protein sequence ID" value="CDF40833.1"/>
    <property type="molecule type" value="Genomic_DNA"/>
</dbReference>
<dbReference type="AlphaFoldDB" id="R7QSX3"/>